<name>A0A371GDY1_MUCPR</name>
<dbReference type="AlphaFoldDB" id="A0A371GDY1"/>
<gene>
    <name evidence="1" type="ORF">CR513_29646</name>
</gene>
<accession>A0A371GDY1</accession>
<dbReference type="Proteomes" id="UP000257109">
    <property type="component" value="Unassembled WGS sequence"/>
</dbReference>
<keyword evidence="2" id="KW-1185">Reference proteome</keyword>
<organism evidence="1 2">
    <name type="scientific">Mucuna pruriens</name>
    <name type="common">Velvet bean</name>
    <name type="synonym">Dolichos pruriens</name>
    <dbReference type="NCBI Taxonomy" id="157652"/>
    <lineage>
        <taxon>Eukaryota</taxon>
        <taxon>Viridiplantae</taxon>
        <taxon>Streptophyta</taxon>
        <taxon>Embryophyta</taxon>
        <taxon>Tracheophyta</taxon>
        <taxon>Spermatophyta</taxon>
        <taxon>Magnoliopsida</taxon>
        <taxon>eudicotyledons</taxon>
        <taxon>Gunneridae</taxon>
        <taxon>Pentapetalae</taxon>
        <taxon>rosids</taxon>
        <taxon>fabids</taxon>
        <taxon>Fabales</taxon>
        <taxon>Fabaceae</taxon>
        <taxon>Papilionoideae</taxon>
        <taxon>50 kb inversion clade</taxon>
        <taxon>NPAAA clade</taxon>
        <taxon>indigoferoid/millettioid clade</taxon>
        <taxon>Phaseoleae</taxon>
        <taxon>Mucuna</taxon>
    </lineage>
</organism>
<feature type="non-terminal residue" evidence="1">
    <location>
        <position position="1"/>
    </location>
</feature>
<dbReference type="EMBL" id="QJKJ01005864">
    <property type="protein sequence ID" value="RDX88716.1"/>
    <property type="molecule type" value="Genomic_DNA"/>
</dbReference>
<comment type="caution">
    <text evidence="1">The sequence shown here is derived from an EMBL/GenBank/DDBJ whole genome shotgun (WGS) entry which is preliminary data.</text>
</comment>
<dbReference type="OrthoDB" id="1739513at2759"/>
<reference evidence="1" key="1">
    <citation type="submission" date="2018-05" db="EMBL/GenBank/DDBJ databases">
        <title>Draft genome of Mucuna pruriens seed.</title>
        <authorList>
            <person name="Nnadi N.E."/>
            <person name="Vos R."/>
            <person name="Hasami M.H."/>
            <person name="Devisetty U.K."/>
            <person name="Aguiy J.C."/>
        </authorList>
    </citation>
    <scope>NUCLEOTIDE SEQUENCE [LARGE SCALE GENOMIC DNA]</scope>
    <source>
        <strain evidence="1">JCA_2017</strain>
    </source>
</reference>
<sequence length="291" mass="33874">MLLYALHGYRTFIWTSTRVPPTHWCMVWKRSPVEVEIPSLRVLIERLTALCHGQLYQRRIKRAFDKKACPHTFREGDLVLKKILPTSRDQRGKWTLNYEGPYVRSPDPNQLGRTRLETSHQCGLNEKVLPLKTRARRGQKLPSQCLTKGSVRKAGTRNDVILPLGIYGIRSECHTENPCKPINRTPKKEQLYKILKSIKQSILYYASTKTKKKKRMQQKRGGAEKVEEMIASAPFPISGRCTREQADVNFYERSPSTLPLYRKTEMWKQLWDENRGSQCQCINRGDLFEDP</sequence>
<protein>
    <submittedName>
        <fullName evidence="1">Uncharacterized protein</fullName>
    </submittedName>
</protein>
<evidence type="ECO:0000313" key="2">
    <source>
        <dbReference type="Proteomes" id="UP000257109"/>
    </source>
</evidence>
<evidence type="ECO:0000313" key="1">
    <source>
        <dbReference type="EMBL" id="RDX88716.1"/>
    </source>
</evidence>
<proteinExistence type="predicted"/>